<feature type="transmembrane region" description="Helical" evidence="2">
    <location>
        <begin position="57"/>
        <end position="75"/>
    </location>
</feature>
<evidence type="ECO:0000313" key="3">
    <source>
        <dbReference type="EMBL" id="SMQ80529.1"/>
    </source>
</evidence>
<dbReference type="EMBL" id="FXWH01000003">
    <property type="protein sequence ID" value="SMQ80529.1"/>
    <property type="molecule type" value="Genomic_DNA"/>
</dbReference>
<evidence type="ECO:0008006" key="5">
    <source>
        <dbReference type="Google" id="ProtNLM"/>
    </source>
</evidence>
<keyword evidence="4" id="KW-1185">Reference proteome</keyword>
<dbReference type="Proteomes" id="UP000194450">
    <property type="component" value="Unassembled WGS sequence"/>
</dbReference>
<keyword evidence="2" id="KW-1133">Transmembrane helix</keyword>
<feature type="compositionally biased region" description="Polar residues" evidence="1">
    <location>
        <begin position="31"/>
        <end position="48"/>
    </location>
</feature>
<keyword evidence="2" id="KW-0472">Membrane</keyword>
<feature type="region of interest" description="Disordered" evidence="1">
    <location>
        <begin position="27"/>
        <end position="48"/>
    </location>
</feature>
<dbReference type="AlphaFoldDB" id="A0A1Y6FXF2"/>
<sequence>MAIEKCPKCEDQVLDNKHGCPGCGYVKSSDSEQSAEPGNQPGGNNITTQNTAKNLQVQGLLSVLLFVAGLIWFFLTSEDYQQRDEINVIPLVMFIVGFVWYVVTRFRIWSQNNK</sequence>
<dbReference type="RefSeq" id="WP_086435411.1">
    <property type="nucleotide sequence ID" value="NZ_FXWH01000003.1"/>
</dbReference>
<protein>
    <recommendedName>
        <fullName evidence="5">Zinc ribbon domain-containing protein</fullName>
    </recommendedName>
</protein>
<evidence type="ECO:0000256" key="2">
    <source>
        <dbReference type="SAM" id="Phobius"/>
    </source>
</evidence>
<gene>
    <name evidence="3" type="ORF">SAMN06297229_2285</name>
</gene>
<evidence type="ECO:0000256" key="1">
    <source>
        <dbReference type="SAM" id="MobiDB-lite"/>
    </source>
</evidence>
<keyword evidence="2" id="KW-0812">Transmembrane</keyword>
<reference evidence="4" key="1">
    <citation type="submission" date="2017-04" db="EMBL/GenBank/DDBJ databases">
        <authorList>
            <person name="Varghese N."/>
            <person name="Submissions S."/>
        </authorList>
    </citation>
    <scope>NUCLEOTIDE SEQUENCE [LARGE SCALE GENOMIC DNA]</scope>
</reference>
<name>A0A1Y6FXF2_9GAMM</name>
<proteinExistence type="predicted"/>
<evidence type="ECO:0000313" key="4">
    <source>
        <dbReference type="Proteomes" id="UP000194450"/>
    </source>
</evidence>
<organism evidence="3 4">
    <name type="scientific">Pseudidiomarina planktonica</name>
    <dbReference type="NCBI Taxonomy" id="1323738"/>
    <lineage>
        <taxon>Bacteria</taxon>
        <taxon>Pseudomonadati</taxon>
        <taxon>Pseudomonadota</taxon>
        <taxon>Gammaproteobacteria</taxon>
        <taxon>Alteromonadales</taxon>
        <taxon>Idiomarinaceae</taxon>
        <taxon>Pseudidiomarina</taxon>
    </lineage>
</organism>
<accession>A0A1Y6FXF2</accession>
<feature type="transmembrane region" description="Helical" evidence="2">
    <location>
        <begin position="87"/>
        <end position="104"/>
    </location>
</feature>
<dbReference type="OrthoDB" id="6238340at2"/>